<dbReference type="Gene3D" id="3.30.160.250">
    <property type="match status" value="1"/>
</dbReference>
<evidence type="ECO:0000313" key="1">
    <source>
        <dbReference type="EMBL" id="SUZ51380.1"/>
    </source>
</evidence>
<name>A0A381N9T7_9ZZZZ</name>
<reference evidence="1" key="1">
    <citation type="submission" date="2018-05" db="EMBL/GenBank/DDBJ databases">
        <authorList>
            <person name="Lanie J.A."/>
            <person name="Ng W.-L."/>
            <person name="Kazmierczak K.M."/>
            <person name="Andrzejewski T.M."/>
            <person name="Davidsen T.M."/>
            <person name="Wayne K.J."/>
            <person name="Tettelin H."/>
            <person name="Glass J.I."/>
            <person name="Rusch D."/>
            <person name="Podicherti R."/>
            <person name="Tsui H.-C.T."/>
            <person name="Winkler M.E."/>
        </authorList>
    </citation>
    <scope>NUCLEOTIDE SEQUENCE</scope>
</reference>
<dbReference type="EMBL" id="UINC01000221">
    <property type="protein sequence ID" value="SUZ51380.1"/>
    <property type="molecule type" value="Genomic_DNA"/>
</dbReference>
<sequence length="92" mass="10115">MERVVLMAKVDQIEDKYVARIDDVGLVGEGETLEAAQDELIQVTRAWIESHDGTDTLSGVLADAGYPGVDEETELQLEFIEAALFTESVETE</sequence>
<accession>A0A381N9T7</accession>
<organism evidence="1">
    <name type="scientific">marine metagenome</name>
    <dbReference type="NCBI Taxonomy" id="408172"/>
    <lineage>
        <taxon>unclassified sequences</taxon>
        <taxon>metagenomes</taxon>
        <taxon>ecological metagenomes</taxon>
    </lineage>
</organism>
<dbReference type="AlphaFoldDB" id="A0A381N9T7"/>
<evidence type="ECO:0008006" key="2">
    <source>
        <dbReference type="Google" id="ProtNLM"/>
    </source>
</evidence>
<gene>
    <name evidence="1" type="ORF">METZ01_LOCUS4234</name>
</gene>
<protein>
    <recommendedName>
        <fullName evidence="2">HicB-like antitoxin of toxin-antitoxin system domain-containing protein</fullName>
    </recommendedName>
</protein>
<proteinExistence type="predicted"/>